<feature type="compositionally biased region" description="Basic and acidic residues" evidence="1">
    <location>
        <begin position="14"/>
        <end position="26"/>
    </location>
</feature>
<dbReference type="AlphaFoldDB" id="A0A9K3Q5V0"/>
<feature type="compositionally biased region" description="Polar residues" evidence="1">
    <location>
        <begin position="1"/>
        <end position="11"/>
    </location>
</feature>
<feature type="region of interest" description="Disordered" evidence="1">
    <location>
        <begin position="1"/>
        <end position="110"/>
    </location>
</feature>
<evidence type="ECO:0000313" key="3">
    <source>
        <dbReference type="Proteomes" id="UP000693970"/>
    </source>
</evidence>
<feature type="compositionally biased region" description="Basic and acidic residues" evidence="1">
    <location>
        <begin position="46"/>
        <end position="60"/>
    </location>
</feature>
<dbReference type="EMBL" id="JAGRRH010000004">
    <property type="protein sequence ID" value="KAG7371500.1"/>
    <property type="molecule type" value="Genomic_DNA"/>
</dbReference>
<keyword evidence="3" id="KW-1185">Reference proteome</keyword>
<evidence type="ECO:0000256" key="1">
    <source>
        <dbReference type="SAM" id="MobiDB-lite"/>
    </source>
</evidence>
<protein>
    <submittedName>
        <fullName evidence="2">Uncharacterized protein</fullName>
    </submittedName>
</protein>
<reference evidence="2" key="1">
    <citation type="journal article" date="2021" name="Sci. Rep.">
        <title>Diploid genomic architecture of Nitzschia inconspicua, an elite biomass production diatom.</title>
        <authorList>
            <person name="Oliver A."/>
            <person name="Podell S."/>
            <person name="Pinowska A."/>
            <person name="Traller J.C."/>
            <person name="Smith S.R."/>
            <person name="McClure R."/>
            <person name="Beliaev A."/>
            <person name="Bohutskyi P."/>
            <person name="Hill E.A."/>
            <person name="Rabines A."/>
            <person name="Zheng H."/>
            <person name="Allen L.Z."/>
            <person name="Kuo A."/>
            <person name="Grigoriev I.V."/>
            <person name="Allen A.E."/>
            <person name="Hazlebeck D."/>
            <person name="Allen E.E."/>
        </authorList>
    </citation>
    <scope>NUCLEOTIDE SEQUENCE</scope>
    <source>
        <strain evidence="2">Hildebrandi</strain>
    </source>
</reference>
<evidence type="ECO:0000313" key="2">
    <source>
        <dbReference type="EMBL" id="KAG7371500.1"/>
    </source>
</evidence>
<reference evidence="2" key="2">
    <citation type="submission" date="2021-04" db="EMBL/GenBank/DDBJ databases">
        <authorList>
            <person name="Podell S."/>
        </authorList>
    </citation>
    <scope>NUCLEOTIDE SEQUENCE</scope>
    <source>
        <strain evidence="2">Hildebrandi</strain>
    </source>
</reference>
<accession>A0A9K3Q5V0</accession>
<proteinExistence type="predicted"/>
<comment type="caution">
    <text evidence="2">The sequence shown here is derived from an EMBL/GenBank/DDBJ whole genome shotgun (WGS) entry which is preliminary data.</text>
</comment>
<organism evidence="2 3">
    <name type="scientific">Nitzschia inconspicua</name>
    <dbReference type="NCBI Taxonomy" id="303405"/>
    <lineage>
        <taxon>Eukaryota</taxon>
        <taxon>Sar</taxon>
        <taxon>Stramenopiles</taxon>
        <taxon>Ochrophyta</taxon>
        <taxon>Bacillariophyta</taxon>
        <taxon>Bacillariophyceae</taxon>
        <taxon>Bacillariophycidae</taxon>
        <taxon>Bacillariales</taxon>
        <taxon>Bacillariaceae</taxon>
        <taxon>Nitzschia</taxon>
    </lineage>
</organism>
<feature type="compositionally biased region" description="Basic residues" evidence="1">
    <location>
        <begin position="68"/>
        <end position="82"/>
    </location>
</feature>
<name>A0A9K3Q5V0_9STRA</name>
<sequence>MQGVGRTQSPDGGTRVEEHEVLREKQGQGAGNTQSPDGGTMVAAHETVKEKQERNRKQTDEWENSVQRRPRTRRKPRGKTPGRSRSQRENKGVIPGRSKRRPWEEGKGRTKVQSWVASVRETLNCCRQGVEQHREEQKIKRNAWARNLKRREM</sequence>
<dbReference type="Proteomes" id="UP000693970">
    <property type="component" value="Unassembled WGS sequence"/>
</dbReference>
<gene>
    <name evidence="2" type="ORF">IV203_020070</name>
</gene>